<gene>
    <name evidence="1" type="ORF">AXF14_06355</name>
</gene>
<accession>A0A0X8JEC1</accession>
<dbReference type="Proteomes" id="UP000065220">
    <property type="component" value="Chromosome"/>
</dbReference>
<proteinExistence type="predicted"/>
<evidence type="ECO:0000313" key="2">
    <source>
        <dbReference type="Proteomes" id="UP000065220"/>
    </source>
</evidence>
<evidence type="ECO:0000313" key="1">
    <source>
        <dbReference type="EMBL" id="AMD87278.1"/>
    </source>
</evidence>
<name>A0A0X8JEC1_ACTRD</name>
<keyword evidence="2" id="KW-1185">Reference proteome</keyword>
<dbReference type="AlphaFoldDB" id="A0A0X8JEC1"/>
<reference evidence="2" key="1">
    <citation type="submission" date="2016-02" db="EMBL/GenBank/DDBJ databases">
        <authorList>
            <person name="Holder M.E."/>
            <person name="Ajami N.J."/>
            <person name="Petrosino J.F."/>
        </authorList>
    </citation>
    <scope>NUCLEOTIDE SEQUENCE [LARGE SCALE GENOMIC DNA]</scope>
    <source>
        <strain evidence="2">CCUG 36733</strain>
    </source>
</reference>
<sequence>MMALAQVVWRRAPWALSLASTRARPALRRAVGVGQVAMTSRTASCSSHGPRIFSRAGRGLGAHGPRMRLEVWFT</sequence>
<dbReference type="KEGG" id="ard:AXF14_06355"/>
<organism evidence="1 2">
    <name type="scientific">Actinomyces radicidentis</name>
    <dbReference type="NCBI Taxonomy" id="111015"/>
    <lineage>
        <taxon>Bacteria</taxon>
        <taxon>Bacillati</taxon>
        <taxon>Actinomycetota</taxon>
        <taxon>Actinomycetes</taxon>
        <taxon>Actinomycetales</taxon>
        <taxon>Actinomycetaceae</taxon>
        <taxon>Actinomyces</taxon>
    </lineage>
</organism>
<protein>
    <submittedName>
        <fullName evidence="1">Uncharacterized protein</fullName>
    </submittedName>
</protein>
<dbReference type="EMBL" id="CP014228">
    <property type="protein sequence ID" value="AMD87278.1"/>
    <property type="molecule type" value="Genomic_DNA"/>
</dbReference>